<reference evidence="2 3" key="1">
    <citation type="submission" date="2021-06" db="EMBL/GenBank/DDBJ databases">
        <title>Caerostris extrusa draft genome.</title>
        <authorList>
            <person name="Kono N."/>
            <person name="Arakawa K."/>
        </authorList>
    </citation>
    <scope>NUCLEOTIDE SEQUENCE [LARGE SCALE GENOMIC DNA]</scope>
</reference>
<evidence type="ECO:0000313" key="2">
    <source>
        <dbReference type="EMBL" id="GIY44999.1"/>
    </source>
</evidence>
<dbReference type="AlphaFoldDB" id="A0AAV4TGY8"/>
<protein>
    <submittedName>
        <fullName evidence="2">Uncharacterized protein</fullName>
    </submittedName>
</protein>
<evidence type="ECO:0000313" key="3">
    <source>
        <dbReference type="Proteomes" id="UP001054945"/>
    </source>
</evidence>
<comment type="caution">
    <text evidence="2">The sequence shown here is derived from an EMBL/GenBank/DDBJ whole genome shotgun (WGS) entry which is preliminary data.</text>
</comment>
<feature type="compositionally biased region" description="Basic residues" evidence="1">
    <location>
        <begin position="105"/>
        <end position="114"/>
    </location>
</feature>
<accession>A0AAV4TGY8</accession>
<gene>
    <name evidence="2" type="ORF">CEXT_453691</name>
</gene>
<dbReference type="EMBL" id="BPLR01011222">
    <property type="protein sequence ID" value="GIY44999.1"/>
    <property type="molecule type" value="Genomic_DNA"/>
</dbReference>
<proteinExistence type="predicted"/>
<feature type="compositionally biased region" description="Basic and acidic residues" evidence="1">
    <location>
        <begin position="44"/>
        <end position="59"/>
    </location>
</feature>
<name>A0AAV4TGY8_CAEEX</name>
<organism evidence="2 3">
    <name type="scientific">Caerostris extrusa</name>
    <name type="common">Bark spider</name>
    <name type="synonym">Caerostris bankana</name>
    <dbReference type="NCBI Taxonomy" id="172846"/>
    <lineage>
        <taxon>Eukaryota</taxon>
        <taxon>Metazoa</taxon>
        <taxon>Ecdysozoa</taxon>
        <taxon>Arthropoda</taxon>
        <taxon>Chelicerata</taxon>
        <taxon>Arachnida</taxon>
        <taxon>Araneae</taxon>
        <taxon>Araneomorphae</taxon>
        <taxon>Entelegynae</taxon>
        <taxon>Araneoidea</taxon>
        <taxon>Araneidae</taxon>
        <taxon>Caerostris</taxon>
    </lineage>
</organism>
<feature type="region of interest" description="Disordered" evidence="1">
    <location>
        <begin position="44"/>
        <end position="114"/>
    </location>
</feature>
<keyword evidence="3" id="KW-1185">Reference proteome</keyword>
<evidence type="ECO:0000256" key="1">
    <source>
        <dbReference type="SAM" id="MobiDB-lite"/>
    </source>
</evidence>
<dbReference type="Proteomes" id="UP001054945">
    <property type="component" value="Unassembled WGS sequence"/>
</dbReference>
<sequence length="147" mass="16981">MPKKKKRTNLISNISSLQKCFWKNHIPCISTAIAYHRLHLPEREAERERKGVRSVKEQEALGLTSAVDRPRDPDIRCSTMGSSHRDPNSTNTMPPSPPPPFLRQRPLRRRRPSSHFRKTNSIFLNFTLLPSLNNQYNSCSEMDVFPS</sequence>